<dbReference type="GO" id="GO:0005794">
    <property type="term" value="C:Golgi apparatus"/>
    <property type="evidence" value="ECO:0007669"/>
    <property type="project" value="UniProtKB-SubCell"/>
</dbReference>
<evidence type="ECO:0000256" key="10">
    <source>
        <dbReference type="ARBA" id="ARBA00022658"/>
    </source>
</evidence>
<dbReference type="GO" id="GO:0016020">
    <property type="term" value="C:membrane"/>
    <property type="evidence" value="ECO:0007669"/>
    <property type="project" value="UniProtKB-SubCell"/>
</dbReference>
<feature type="domain" description="EF-hand" evidence="24">
    <location>
        <begin position="238"/>
        <end position="273"/>
    </location>
</feature>
<feature type="region of interest" description="Disordered" evidence="22">
    <location>
        <begin position="182"/>
        <end position="225"/>
    </location>
</feature>
<evidence type="ECO:0000256" key="12">
    <source>
        <dbReference type="ARBA" id="ARBA00022729"/>
    </source>
</evidence>
<evidence type="ECO:0000256" key="23">
    <source>
        <dbReference type="SAM" id="SignalP"/>
    </source>
</evidence>
<evidence type="ECO:0000256" key="13">
    <source>
        <dbReference type="ARBA" id="ARBA00022737"/>
    </source>
</evidence>
<evidence type="ECO:0000256" key="1">
    <source>
        <dbReference type="ARBA" id="ARBA00004170"/>
    </source>
</evidence>
<keyword evidence="21" id="KW-0804">Transcription</keyword>
<dbReference type="GO" id="GO:0005509">
    <property type="term" value="F:calcium ion binding"/>
    <property type="evidence" value="ECO:0007669"/>
    <property type="project" value="InterPro"/>
</dbReference>
<evidence type="ECO:0000256" key="19">
    <source>
        <dbReference type="ARBA" id="ARBA00023125"/>
    </source>
</evidence>
<feature type="region of interest" description="Disordered" evidence="22">
    <location>
        <begin position="976"/>
        <end position="1000"/>
    </location>
</feature>
<feature type="compositionally biased region" description="Basic and acidic residues" evidence="22">
    <location>
        <begin position="210"/>
        <end position="225"/>
    </location>
</feature>
<dbReference type="FunFam" id="1.10.238.10:FF:000045">
    <property type="entry name" value="Nucleobindin 2"/>
    <property type="match status" value="1"/>
</dbReference>
<dbReference type="InterPro" id="IPR018247">
    <property type="entry name" value="EF_Hand_1_Ca_BS"/>
</dbReference>
<keyword evidence="13" id="KW-0677">Repeat</keyword>
<evidence type="ECO:0000256" key="2">
    <source>
        <dbReference type="ARBA" id="ARBA00004496"/>
    </source>
</evidence>
<dbReference type="GO" id="GO:0008270">
    <property type="term" value="F:zinc ion binding"/>
    <property type="evidence" value="ECO:0007669"/>
    <property type="project" value="UniProtKB-KW"/>
</dbReference>
<feature type="compositionally biased region" description="Basic and acidic residues" evidence="22">
    <location>
        <begin position="569"/>
        <end position="581"/>
    </location>
</feature>
<dbReference type="Gene3D" id="1.10.238.10">
    <property type="entry name" value="EF-hand"/>
    <property type="match status" value="1"/>
</dbReference>
<evidence type="ECO:0000256" key="16">
    <source>
        <dbReference type="ARBA" id="ARBA00022837"/>
    </source>
</evidence>
<evidence type="ECO:0000256" key="4">
    <source>
        <dbReference type="ARBA" id="ARBA00004613"/>
    </source>
</evidence>
<proteinExistence type="inferred from homology"/>
<evidence type="ECO:0000256" key="6">
    <source>
        <dbReference type="ARBA" id="ARBA00008063"/>
    </source>
</evidence>
<dbReference type="InterPro" id="IPR057576">
    <property type="entry name" value="NUCB1_N"/>
</dbReference>
<sequence>MVADVVRWSLLVILLAGPCVAPPPKRPQAEEQQKNDEHVQQQQQAEQQKPLYEFTYSRYLEQVVKVLESDPKFAERLKQMPEADIKSGKIADHIDDLGPDVFEQLTKAKLGEIERLRETITKQIEKDGGAHNVKVPEHLDVNNWEKFGKEDLRKLIVKTVSDMDEIDRQRRDEFKEYEMKKKAEEDHRLAQMTPEERKKAEEEINAQKQRHNDHEKLKHPGSRDQLEEVWEESDNMDKDTFDPRTFFNLHDLNGDGFWSAEELEALFQLELEKVYNETNPDDDPRERIEEMYRMREHVVQQMDKNNDRMISLDEFLQDTEAQTPNKDDGWNDIAKEQIYTDEELRKFEEEYAKNQGWANAQHQVPPAGQVPVQQQPVVQQAVPVAQHQQVPVAQQHPAAQQPPQPVPVAHQMPQQQQGGHAQPVPVQQQHAQAAQRQQQQQQQQQQINRNTVDRTYGVNLDGKLMKKEEQKHVRVYKGDRLEDIFFGSSDSESSDDSAYRCRINTDRLKTKPVPLTRRQARSQKTSRPSEAALERRRKSDALDMHSNDESVAEPANDKPSSSRKKPRLASRDENQSERSQKDIAIARIDKKAEKTMIVPQRAEEQNLEPDIDSDIARMRDAILLYNYMSLPGGNTLSTTRPVYRPYLKRTLRYIWNGNARKRSLNEVIAQLHHRLNPEDALFPITSRRIDGVDTLDFKRGNKDENEQNSFTLMFYGIRNRNLAGNREATVDLYLAKDVDGEFQELKHLESRTFTMAVNKNKDVNSIAVSLKEEFSLRLPKGVSKMSYYLVLRVSFSEDPMISSGGRSLRKIPVRQSAMHLNSKELRLTLTPTKTKGDPDELVMFGACLITSISESGHTLPKTSTRNGIVLLETHKISWNAAHWTTDPQLVSRMLKLAKKLHMNPFVLAEFVEDEDIVEEVSDTSIKGEKDASKELISDCNAMEEDGIPAEAEHVQFEFPEKLAYRFNALPNTKCPPLQNAFKNGKREEHPKDESENLPKDDYRSVPLTEIADILETSGRGKISFAKSLSDEKTTKGNTLKRYKARHSDVIIFGQKGNAFPQPDSTKVVTRIVQPPNRCIFCKQHFPDLFALILHMRTGYPRLDFIYRGRLNDTVACIDVLLNEHFNGDKDTQGLEYSCDVIKKLPATAPIYLVSRFERHDAKTLVKSLEPFKTPSRKDKRLYARSLPISFNPITLHPYYEVPLNTTKKKLDQDWRIECMLRRLHEFTDLTDEEKDFMGLWNMFCLNLENRPTGRNSFYAACRRFLRTYNEQLTEQALQFEWFSHVAYFKGRGFIDEDEAYDLIARCDNPDYSPEEDDLHFVSRDRQRRQDEAEERRKKLEEAGSKRLKESNSSSGGQKDRKDFRHLLPMMSTRTAIKRAFPGSRDSSVLEREESSSVDSSFAGKRNSRHSKEPDYSHYLRDY</sequence>
<dbReference type="InterPro" id="IPR019135">
    <property type="entry name" value="Polycomb_protein_VEFS-Box"/>
</dbReference>
<feature type="compositionally biased region" description="Basic and acidic residues" evidence="22">
    <location>
        <begin position="497"/>
        <end position="509"/>
    </location>
</feature>
<evidence type="ECO:0000256" key="22">
    <source>
        <dbReference type="SAM" id="MobiDB-lite"/>
    </source>
</evidence>
<dbReference type="PROSITE" id="PS50222">
    <property type="entry name" value="EF_HAND_2"/>
    <property type="match status" value="1"/>
</dbReference>
<keyword evidence="20" id="KW-0472">Membrane</keyword>
<evidence type="ECO:0000256" key="11">
    <source>
        <dbReference type="ARBA" id="ARBA00022723"/>
    </source>
</evidence>
<evidence type="ECO:0000256" key="9">
    <source>
        <dbReference type="ARBA" id="ARBA00022553"/>
    </source>
</evidence>
<dbReference type="SUPFAM" id="SSF47473">
    <property type="entry name" value="EF-hand"/>
    <property type="match status" value="1"/>
</dbReference>
<evidence type="ECO:0000256" key="17">
    <source>
        <dbReference type="ARBA" id="ARBA00023015"/>
    </source>
</evidence>
<feature type="compositionally biased region" description="Basic and acidic residues" evidence="22">
    <location>
        <begin position="1318"/>
        <end position="1349"/>
    </location>
</feature>
<feature type="region of interest" description="Disordered" evidence="22">
    <location>
        <begin position="1313"/>
        <end position="1422"/>
    </location>
</feature>
<evidence type="ECO:0000256" key="21">
    <source>
        <dbReference type="ARBA" id="ARBA00023163"/>
    </source>
</evidence>
<evidence type="ECO:0000256" key="14">
    <source>
        <dbReference type="ARBA" id="ARBA00022771"/>
    </source>
</evidence>
<reference evidence="25" key="1">
    <citation type="submission" date="2023-06" db="EMBL/GenBank/DDBJ databases">
        <title>Genomic analysis of the entomopathogenic nematode Steinernema hermaphroditum.</title>
        <authorList>
            <person name="Schwarz E.M."/>
            <person name="Heppert J.K."/>
            <person name="Baniya A."/>
            <person name="Schwartz H.T."/>
            <person name="Tan C.-H."/>
            <person name="Antoshechkin I."/>
            <person name="Sternberg P.W."/>
            <person name="Goodrich-Blair H."/>
            <person name="Dillman A.R."/>
        </authorList>
    </citation>
    <scope>NUCLEOTIDE SEQUENCE</scope>
    <source>
        <strain evidence="25">PS9179</strain>
        <tissue evidence="25">Whole animal</tissue>
    </source>
</reference>
<keyword evidence="9" id="KW-0597">Phosphoprotein</keyword>
<feature type="compositionally biased region" description="Low complexity" evidence="22">
    <location>
        <begin position="407"/>
        <end position="446"/>
    </location>
</feature>
<feature type="compositionally biased region" description="Basic and acidic residues" evidence="22">
    <location>
        <begin position="984"/>
        <end position="1000"/>
    </location>
</feature>
<comment type="similarity">
    <text evidence="5">Belongs to the VEFS (VRN2-EMF2-FIS2-SU(Z)12) family.</text>
</comment>
<keyword evidence="14" id="KW-0863">Zinc-finger</keyword>
<evidence type="ECO:0000313" key="26">
    <source>
        <dbReference type="Proteomes" id="UP001175271"/>
    </source>
</evidence>
<dbReference type="CDD" id="cd00051">
    <property type="entry name" value="EFh"/>
    <property type="match status" value="1"/>
</dbReference>
<keyword evidence="18" id="KW-0333">Golgi apparatus</keyword>
<evidence type="ECO:0000256" key="15">
    <source>
        <dbReference type="ARBA" id="ARBA00022833"/>
    </source>
</evidence>
<evidence type="ECO:0000259" key="24">
    <source>
        <dbReference type="PROSITE" id="PS50222"/>
    </source>
</evidence>
<feature type="signal peptide" evidence="23">
    <location>
        <begin position="1"/>
        <end position="21"/>
    </location>
</feature>
<evidence type="ECO:0000256" key="8">
    <source>
        <dbReference type="ARBA" id="ARBA00022525"/>
    </source>
</evidence>
<dbReference type="GO" id="GO:0070062">
    <property type="term" value="C:extracellular exosome"/>
    <property type="evidence" value="ECO:0007669"/>
    <property type="project" value="TreeGrafter"/>
</dbReference>
<dbReference type="PANTHER" id="PTHR19237:SF20">
    <property type="entry name" value="NUCLEOBINDIN 1"/>
    <property type="match status" value="1"/>
</dbReference>
<keyword evidence="12 23" id="KW-0732">Signal</keyword>
<dbReference type="Proteomes" id="UP001175271">
    <property type="component" value="Unassembled WGS sequence"/>
</dbReference>
<gene>
    <name evidence="25" type="ORF">QR680_001998</name>
</gene>
<comment type="similarity">
    <text evidence="6">Belongs to the nucleobindin family.</text>
</comment>
<keyword evidence="10" id="KW-0344">Guanine-nucleotide releasing factor</keyword>
<feature type="compositionally biased region" description="Low complexity" evidence="22">
    <location>
        <begin position="388"/>
        <end position="399"/>
    </location>
</feature>
<feature type="compositionally biased region" description="Basic and acidic residues" evidence="22">
    <location>
        <begin position="532"/>
        <end position="548"/>
    </location>
</feature>
<dbReference type="InterPro" id="IPR011992">
    <property type="entry name" value="EF-hand-dom_pair"/>
</dbReference>
<keyword evidence="16" id="KW-0106">Calcium</keyword>
<name>A0AA39H0W2_9BILA</name>
<accession>A0AA39H0W2</accession>
<keyword evidence="26" id="KW-1185">Reference proteome</keyword>
<evidence type="ECO:0000256" key="20">
    <source>
        <dbReference type="ARBA" id="ARBA00023136"/>
    </source>
</evidence>
<keyword evidence="11" id="KW-0479">Metal-binding</keyword>
<feature type="chain" id="PRO_5041317902" description="EF-hand domain-containing protein" evidence="23">
    <location>
        <begin position="22"/>
        <end position="1422"/>
    </location>
</feature>
<comment type="subcellular location">
    <subcellularLocation>
        <location evidence="2">Cytoplasm</location>
    </subcellularLocation>
    <subcellularLocation>
        <location evidence="3">Golgi apparatus</location>
    </subcellularLocation>
    <subcellularLocation>
        <location evidence="1">Membrane</location>
        <topology evidence="1">Peripheral membrane protein</topology>
    </subcellularLocation>
    <subcellularLocation>
        <location evidence="4">Secreted</location>
    </subcellularLocation>
</comment>
<comment type="caution">
    <text evidence="25">The sequence shown here is derived from an EMBL/GenBank/DDBJ whole genome shotgun (WGS) entry which is preliminary data.</text>
</comment>
<evidence type="ECO:0000256" key="5">
    <source>
        <dbReference type="ARBA" id="ARBA00007416"/>
    </source>
</evidence>
<dbReference type="InterPro" id="IPR040250">
    <property type="entry name" value="Nucleobindin"/>
</dbReference>
<keyword evidence="8" id="KW-0964">Secreted</keyword>
<feature type="compositionally biased region" description="Basic and acidic residues" evidence="22">
    <location>
        <begin position="27"/>
        <end position="39"/>
    </location>
</feature>
<dbReference type="PROSITE" id="PS00018">
    <property type="entry name" value="EF_HAND_1"/>
    <property type="match status" value="1"/>
</dbReference>
<dbReference type="InterPro" id="IPR002048">
    <property type="entry name" value="EF_hand_dom"/>
</dbReference>
<dbReference type="Pfam" id="PF25434">
    <property type="entry name" value="NUCB1_N"/>
    <property type="match status" value="1"/>
</dbReference>
<evidence type="ECO:0000256" key="7">
    <source>
        <dbReference type="ARBA" id="ARBA00022490"/>
    </source>
</evidence>
<dbReference type="EMBL" id="JAUCMV010000005">
    <property type="protein sequence ID" value="KAK0397131.1"/>
    <property type="molecule type" value="Genomic_DNA"/>
</dbReference>
<evidence type="ECO:0000256" key="18">
    <source>
        <dbReference type="ARBA" id="ARBA00023034"/>
    </source>
</evidence>
<dbReference type="Pfam" id="PF09733">
    <property type="entry name" value="VEFS-Box"/>
    <property type="match status" value="1"/>
</dbReference>
<feature type="compositionally biased region" description="Basic and acidic residues" evidence="22">
    <location>
        <begin position="182"/>
        <end position="202"/>
    </location>
</feature>
<evidence type="ECO:0000256" key="3">
    <source>
        <dbReference type="ARBA" id="ARBA00004555"/>
    </source>
</evidence>
<dbReference type="GO" id="GO:0005793">
    <property type="term" value="C:endoplasmic reticulum-Golgi intermediate compartment"/>
    <property type="evidence" value="ECO:0007669"/>
    <property type="project" value="TreeGrafter"/>
</dbReference>
<feature type="compositionally biased region" description="Basic and acidic residues" evidence="22">
    <location>
        <begin position="1409"/>
        <end position="1422"/>
    </location>
</feature>
<keyword evidence="7" id="KW-0963">Cytoplasm</keyword>
<dbReference type="GO" id="GO:0003677">
    <property type="term" value="F:DNA binding"/>
    <property type="evidence" value="ECO:0007669"/>
    <property type="project" value="UniProtKB-KW"/>
</dbReference>
<feature type="region of interest" description="Disordered" evidence="22">
    <location>
        <begin position="485"/>
        <end position="585"/>
    </location>
</feature>
<evidence type="ECO:0000313" key="25">
    <source>
        <dbReference type="EMBL" id="KAK0397131.1"/>
    </source>
</evidence>
<keyword evidence="19" id="KW-0238">DNA-binding</keyword>
<feature type="region of interest" description="Disordered" evidence="22">
    <location>
        <begin position="22"/>
        <end position="47"/>
    </location>
</feature>
<organism evidence="25 26">
    <name type="scientific">Steinernema hermaphroditum</name>
    <dbReference type="NCBI Taxonomy" id="289476"/>
    <lineage>
        <taxon>Eukaryota</taxon>
        <taxon>Metazoa</taxon>
        <taxon>Ecdysozoa</taxon>
        <taxon>Nematoda</taxon>
        <taxon>Chromadorea</taxon>
        <taxon>Rhabditida</taxon>
        <taxon>Tylenchina</taxon>
        <taxon>Panagrolaimomorpha</taxon>
        <taxon>Strongyloidoidea</taxon>
        <taxon>Steinernematidae</taxon>
        <taxon>Steinernema</taxon>
    </lineage>
</organism>
<keyword evidence="15" id="KW-0862">Zinc</keyword>
<dbReference type="PANTHER" id="PTHR19237">
    <property type="entry name" value="NUCLEOBINDIN"/>
    <property type="match status" value="1"/>
</dbReference>
<protein>
    <recommendedName>
        <fullName evidence="24">EF-hand domain-containing protein</fullName>
    </recommendedName>
</protein>
<dbReference type="GO" id="GO:0005085">
    <property type="term" value="F:guanyl-nucleotide exchange factor activity"/>
    <property type="evidence" value="ECO:0007669"/>
    <property type="project" value="UniProtKB-KW"/>
</dbReference>
<feature type="region of interest" description="Disordered" evidence="22">
    <location>
        <begin position="388"/>
        <end position="454"/>
    </location>
</feature>
<keyword evidence="17" id="KW-0805">Transcription regulation</keyword>